<evidence type="ECO:0000256" key="2">
    <source>
        <dbReference type="ARBA" id="ARBA00022692"/>
    </source>
</evidence>
<dbReference type="STRING" id="670482.SAMN04488542_101246"/>
<evidence type="ECO:0000313" key="8">
    <source>
        <dbReference type="Proteomes" id="UP000198972"/>
    </source>
</evidence>
<feature type="domain" description="ABC-2 type transporter transmembrane" evidence="6">
    <location>
        <begin position="24"/>
        <end position="165"/>
    </location>
</feature>
<accession>A0A1G7EK65</accession>
<dbReference type="NCBIfam" id="TIGR03061">
    <property type="entry name" value="pip_yhgE_Nterm"/>
    <property type="match status" value="1"/>
</dbReference>
<protein>
    <submittedName>
        <fullName evidence="7">Putative membrane protein</fullName>
    </submittedName>
</protein>
<dbReference type="NCBIfam" id="TIGR03062">
    <property type="entry name" value="pip_yhgE_Cterm"/>
    <property type="match status" value="1"/>
</dbReference>
<feature type="transmembrane region" description="Helical" evidence="5">
    <location>
        <begin position="563"/>
        <end position="591"/>
    </location>
</feature>
<dbReference type="Proteomes" id="UP000198972">
    <property type="component" value="Unassembled WGS sequence"/>
</dbReference>
<evidence type="ECO:0000256" key="3">
    <source>
        <dbReference type="ARBA" id="ARBA00022989"/>
    </source>
</evidence>
<proteinExistence type="predicted"/>
<dbReference type="Pfam" id="PF12698">
    <property type="entry name" value="ABC2_membrane_3"/>
    <property type="match status" value="2"/>
</dbReference>
<feature type="transmembrane region" description="Helical" evidence="5">
    <location>
        <begin position="625"/>
        <end position="644"/>
    </location>
</feature>
<feature type="transmembrane region" description="Helical" evidence="5">
    <location>
        <begin position="20"/>
        <end position="38"/>
    </location>
</feature>
<feature type="domain" description="ABC-2 type transporter transmembrane" evidence="6">
    <location>
        <begin position="335"/>
        <end position="697"/>
    </location>
</feature>
<evidence type="ECO:0000256" key="1">
    <source>
        <dbReference type="ARBA" id="ARBA00004141"/>
    </source>
</evidence>
<keyword evidence="4 5" id="KW-0472">Membrane</keyword>
<dbReference type="PANTHER" id="PTHR43077:SF10">
    <property type="entry name" value="TRANSPORT PERMEASE PROTEIN"/>
    <property type="match status" value="1"/>
</dbReference>
<dbReference type="InterPro" id="IPR017501">
    <property type="entry name" value="Phage_infect_YhgE_C"/>
</dbReference>
<dbReference type="InterPro" id="IPR013525">
    <property type="entry name" value="ABC2_TM"/>
</dbReference>
<dbReference type="GO" id="GO:0016020">
    <property type="term" value="C:membrane"/>
    <property type="evidence" value="ECO:0007669"/>
    <property type="project" value="UniProtKB-SubCell"/>
</dbReference>
<dbReference type="AlphaFoldDB" id="A0A1G7EK65"/>
<dbReference type="GO" id="GO:0140359">
    <property type="term" value="F:ABC-type transporter activity"/>
    <property type="evidence" value="ECO:0007669"/>
    <property type="project" value="InterPro"/>
</dbReference>
<keyword evidence="3 5" id="KW-1133">Transmembrane helix</keyword>
<reference evidence="7 8" key="1">
    <citation type="submission" date="2016-10" db="EMBL/GenBank/DDBJ databases">
        <authorList>
            <person name="de Groot N.N."/>
        </authorList>
    </citation>
    <scope>NUCLEOTIDE SEQUENCE [LARGE SCALE GENOMIC DNA]</scope>
    <source>
        <strain evidence="7 8">DSM 28129</strain>
    </source>
</reference>
<feature type="transmembrane region" description="Helical" evidence="5">
    <location>
        <begin position="683"/>
        <end position="704"/>
    </location>
</feature>
<keyword evidence="8" id="KW-1185">Reference proteome</keyword>
<organism evidence="7 8">
    <name type="scientific">Fontibacillus panacisegetis</name>
    <dbReference type="NCBI Taxonomy" id="670482"/>
    <lineage>
        <taxon>Bacteria</taxon>
        <taxon>Bacillati</taxon>
        <taxon>Bacillota</taxon>
        <taxon>Bacilli</taxon>
        <taxon>Bacillales</taxon>
        <taxon>Paenibacillaceae</taxon>
        <taxon>Fontibacillus</taxon>
    </lineage>
</organism>
<keyword evidence="2 5" id="KW-0812">Transmembrane</keyword>
<dbReference type="InterPro" id="IPR017500">
    <property type="entry name" value="Phage_infect_YhgE_N"/>
</dbReference>
<gene>
    <name evidence="7" type="ORF">SAMN04488542_101246</name>
</gene>
<dbReference type="RefSeq" id="WP_091226029.1">
    <property type="nucleotide sequence ID" value="NZ_FNBG01000001.1"/>
</dbReference>
<evidence type="ECO:0000313" key="7">
    <source>
        <dbReference type="EMBL" id="SDE64024.1"/>
    </source>
</evidence>
<evidence type="ECO:0000259" key="6">
    <source>
        <dbReference type="Pfam" id="PF12698"/>
    </source>
</evidence>
<name>A0A1G7EK65_9BACL</name>
<dbReference type="InterPro" id="IPR051328">
    <property type="entry name" value="T7SS_ABC-Transporter"/>
</dbReference>
<evidence type="ECO:0000256" key="4">
    <source>
        <dbReference type="ARBA" id="ARBA00023136"/>
    </source>
</evidence>
<feature type="transmembrane region" description="Helical" evidence="5">
    <location>
        <begin position="531"/>
        <end position="551"/>
    </location>
</feature>
<evidence type="ECO:0000256" key="5">
    <source>
        <dbReference type="SAM" id="Phobius"/>
    </source>
</evidence>
<sequence length="722" mass="78466">MKNILSIYAKDIRGIVTNSAAAILITGLIILPSLYAWFNIEASWDPYGQTSGIKVAVANQDTGAAVKGQEIKIGDEIITSLKENHKIGWVFTSESEALKGVKHGDYYAVILIPSNFSERIATVLTHQPEKAEILYYVNEKINAIAPKITSTGASSIINEVNQNFIKTANGTIFRIFNKLGVELKEELPLLLKMKSLILRLEELFPEINQAADTAVSDLHASRKIVDKVKEELPHAAELAKKGQQFAQQTSKFLDQSGGVIDSTAPAIKEMLLHLQVTSEAANQIGNLLLTAIDLSKQDENKPLASNLPVNTVATLANASNTSAAAASLFQRLGSDANSPALTNVSQDLKQVSEHFKTMSTLLSNTIQVIETAETSAEATLSDFTKLSAQVTKTLEQINGNFDAKILPAIQTALTIVKKEADHAGAILQSAISDLPAIDKVLVDAAKGLKVAVNEAEIVRSHLPEAESKLTNVTNRIAEFEKEASLQDLINLLTIDFAKESEFFAEPVKLVENVLYPIPNYGSAMSPFFTTLSLWVGGILLVSLLTVQVYGLQEGMKSYHVYFGRYLTFLTIALLQSLVVTVGDLLFLRAYAADPIQFVLFGLFNSAVFMLMIYTFVSVFGNVGKAMAVVLLVLQLAGSGGTFPIQVTPPFFQAIYPYLPFTYAISLMREAVGGSVRDIVIRDFTILLIYVAITLILGVGLKGFVNRITAKSVEKAKSGHLIH</sequence>
<dbReference type="Gene3D" id="3.40.1710.10">
    <property type="entry name" value="abc type-2 transporter like domain"/>
    <property type="match status" value="1"/>
</dbReference>
<comment type="subcellular location">
    <subcellularLocation>
        <location evidence="1">Membrane</location>
        <topology evidence="1">Multi-pass membrane protein</topology>
    </subcellularLocation>
</comment>
<dbReference type="EMBL" id="FNBG01000001">
    <property type="protein sequence ID" value="SDE64024.1"/>
    <property type="molecule type" value="Genomic_DNA"/>
</dbReference>
<dbReference type="PANTHER" id="PTHR43077">
    <property type="entry name" value="TRANSPORT PERMEASE YVFS-RELATED"/>
    <property type="match status" value="1"/>
</dbReference>
<feature type="transmembrane region" description="Helical" evidence="5">
    <location>
        <begin position="597"/>
        <end position="618"/>
    </location>
</feature>
<dbReference type="OrthoDB" id="9811483at2"/>